<dbReference type="EMBL" id="CP001363">
    <property type="protein sequence ID" value="ACY88293.1"/>
    <property type="molecule type" value="Genomic_DNA"/>
</dbReference>
<dbReference type="KEGG" id="seo:STM14_1821"/>
<dbReference type="AlphaFoldDB" id="A0A0F6B1B1"/>
<name>A0A0F6B1B1_SALT1</name>
<proteinExistence type="predicted"/>
<dbReference type="HOGENOM" id="CLU_2883350_0_0_6"/>
<keyword evidence="2" id="KW-1185">Reference proteome</keyword>
<dbReference type="Proteomes" id="UP000002695">
    <property type="component" value="Chromosome"/>
</dbReference>
<organism evidence="1 2">
    <name type="scientific">Salmonella typhimurium (strain 14028s / SGSC 2262)</name>
    <dbReference type="NCBI Taxonomy" id="588858"/>
    <lineage>
        <taxon>Bacteria</taxon>
        <taxon>Pseudomonadati</taxon>
        <taxon>Pseudomonadota</taxon>
        <taxon>Gammaproteobacteria</taxon>
        <taxon>Enterobacterales</taxon>
        <taxon>Enterobacteriaceae</taxon>
        <taxon>Salmonella</taxon>
    </lineage>
</organism>
<accession>A0A0F6B1B1</accession>
<evidence type="ECO:0000313" key="2">
    <source>
        <dbReference type="Proteomes" id="UP000002695"/>
    </source>
</evidence>
<reference evidence="1 2" key="1">
    <citation type="journal article" date="2010" name="J. Bacteriol.">
        <title>Short-term signatures of evolutionary change in the Salmonella enterica serovar typhimurium 14028 genome.</title>
        <authorList>
            <person name="Jarvik T."/>
            <person name="Smillie C."/>
            <person name="Groisman E.A."/>
            <person name="Ochman H."/>
        </authorList>
    </citation>
    <scope>NUCLEOTIDE SEQUENCE [LARGE SCALE GENOMIC DNA]</scope>
    <source>
        <strain evidence="2">14028s / SGSC 2262</strain>
    </source>
</reference>
<gene>
    <name evidence="1" type="ordered locus">STM14_1821</name>
</gene>
<protein>
    <submittedName>
        <fullName evidence="1">Membrane transport protein</fullName>
    </submittedName>
</protein>
<sequence length="63" mass="7166">MRRKRQRQRSYATPQPRRVKSCRRYGRNANAVSAMLSGHFCLISVNPNAPGQALLCDCSAFRI</sequence>
<evidence type="ECO:0000313" key="1">
    <source>
        <dbReference type="EMBL" id="ACY88293.1"/>
    </source>
</evidence>